<accession>A0A2T7EMS4</accession>
<organism evidence="1 2">
    <name type="scientific">Panicum hallii var. hallii</name>
    <dbReference type="NCBI Taxonomy" id="1504633"/>
    <lineage>
        <taxon>Eukaryota</taxon>
        <taxon>Viridiplantae</taxon>
        <taxon>Streptophyta</taxon>
        <taxon>Embryophyta</taxon>
        <taxon>Tracheophyta</taxon>
        <taxon>Spermatophyta</taxon>
        <taxon>Magnoliopsida</taxon>
        <taxon>Liliopsida</taxon>
        <taxon>Poales</taxon>
        <taxon>Poaceae</taxon>
        <taxon>PACMAD clade</taxon>
        <taxon>Panicoideae</taxon>
        <taxon>Panicodae</taxon>
        <taxon>Paniceae</taxon>
        <taxon>Panicinae</taxon>
        <taxon>Panicum</taxon>
        <taxon>Panicum sect. Panicum</taxon>
    </lineage>
</organism>
<reference evidence="1 2" key="1">
    <citation type="submission" date="2018-04" db="EMBL/GenBank/DDBJ databases">
        <title>WGS assembly of Panicum hallii var. hallii HAL2.</title>
        <authorList>
            <person name="Lovell J."/>
            <person name="Jenkins J."/>
            <person name="Lowry D."/>
            <person name="Mamidi S."/>
            <person name="Sreedasyam A."/>
            <person name="Weng X."/>
            <person name="Barry K."/>
            <person name="Bonette J."/>
            <person name="Campitelli B."/>
            <person name="Daum C."/>
            <person name="Gordon S."/>
            <person name="Gould B."/>
            <person name="Lipzen A."/>
            <person name="MacQueen A."/>
            <person name="Palacio-Mejia J."/>
            <person name="Plott C."/>
            <person name="Shakirov E."/>
            <person name="Shu S."/>
            <person name="Yoshinaga Y."/>
            <person name="Zane M."/>
            <person name="Rokhsar D."/>
            <person name="Grimwood J."/>
            <person name="Schmutz J."/>
            <person name="Juenger T."/>
        </authorList>
    </citation>
    <scope>NUCLEOTIDE SEQUENCE [LARGE SCALE GENOMIC DNA]</scope>
    <source>
        <strain evidence="2">cv. HAL2</strain>
    </source>
</reference>
<dbReference type="Gramene" id="PUZ69116">
    <property type="protein sequence ID" value="PUZ69116"/>
    <property type="gene ID" value="GQ55_2G083600"/>
</dbReference>
<dbReference type="Proteomes" id="UP000244336">
    <property type="component" value="Chromosome 2"/>
</dbReference>
<evidence type="ECO:0000313" key="2">
    <source>
        <dbReference type="Proteomes" id="UP000244336"/>
    </source>
</evidence>
<protein>
    <submittedName>
        <fullName evidence="1">Uncharacterized protein</fullName>
    </submittedName>
</protein>
<proteinExistence type="predicted"/>
<dbReference type="EMBL" id="CM009750">
    <property type="protein sequence ID" value="PUZ69116.1"/>
    <property type="molecule type" value="Genomic_DNA"/>
</dbReference>
<evidence type="ECO:0000313" key="1">
    <source>
        <dbReference type="EMBL" id="PUZ69116.1"/>
    </source>
</evidence>
<gene>
    <name evidence="1" type="ORF">GQ55_2G083600</name>
</gene>
<sequence>MGVLREELGKHASKLTGHRDAVSLSTNHLVHLSGHLLESCNHGRPSVRFTW</sequence>
<name>A0A2T7EMS4_9POAL</name>
<keyword evidence="2" id="KW-1185">Reference proteome</keyword>
<dbReference type="AlphaFoldDB" id="A0A2T7EMS4"/>